<organism evidence="1 2">
    <name type="scientific">Russula ochroleuca</name>
    <dbReference type="NCBI Taxonomy" id="152965"/>
    <lineage>
        <taxon>Eukaryota</taxon>
        <taxon>Fungi</taxon>
        <taxon>Dikarya</taxon>
        <taxon>Basidiomycota</taxon>
        <taxon>Agaricomycotina</taxon>
        <taxon>Agaricomycetes</taxon>
        <taxon>Russulales</taxon>
        <taxon>Russulaceae</taxon>
        <taxon>Russula</taxon>
    </lineage>
</organism>
<evidence type="ECO:0000313" key="2">
    <source>
        <dbReference type="Proteomes" id="UP000759537"/>
    </source>
</evidence>
<dbReference type="AlphaFoldDB" id="A0A9P5JT34"/>
<accession>A0A9P5JT34</accession>
<reference evidence="1" key="2">
    <citation type="journal article" date="2020" name="Nat. Commun.">
        <title>Large-scale genome sequencing of mycorrhizal fungi provides insights into the early evolution of symbiotic traits.</title>
        <authorList>
            <person name="Miyauchi S."/>
            <person name="Kiss E."/>
            <person name="Kuo A."/>
            <person name="Drula E."/>
            <person name="Kohler A."/>
            <person name="Sanchez-Garcia M."/>
            <person name="Morin E."/>
            <person name="Andreopoulos B."/>
            <person name="Barry K.W."/>
            <person name="Bonito G."/>
            <person name="Buee M."/>
            <person name="Carver A."/>
            <person name="Chen C."/>
            <person name="Cichocki N."/>
            <person name="Clum A."/>
            <person name="Culley D."/>
            <person name="Crous P.W."/>
            <person name="Fauchery L."/>
            <person name="Girlanda M."/>
            <person name="Hayes R.D."/>
            <person name="Keri Z."/>
            <person name="LaButti K."/>
            <person name="Lipzen A."/>
            <person name="Lombard V."/>
            <person name="Magnuson J."/>
            <person name="Maillard F."/>
            <person name="Murat C."/>
            <person name="Nolan M."/>
            <person name="Ohm R.A."/>
            <person name="Pangilinan J."/>
            <person name="Pereira M.F."/>
            <person name="Perotto S."/>
            <person name="Peter M."/>
            <person name="Pfister S."/>
            <person name="Riley R."/>
            <person name="Sitrit Y."/>
            <person name="Stielow J.B."/>
            <person name="Szollosi G."/>
            <person name="Zifcakova L."/>
            <person name="Stursova M."/>
            <person name="Spatafora J.W."/>
            <person name="Tedersoo L."/>
            <person name="Vaario L.M."/>
            <person name="Yamada A."/>
            <person name="Yan M."/>
            <person name="Wang P."/>
            <person name="Xu J."/>
            <person name="Bruns T."/>
            <person name="Baldrian P."/>
            <person name="Vilgalys R."/>
            <person name="Dunand C."/>
            <person name="Henrissat B."/>
            <person name="Grigoriev I.V."/>
            <person name="Hibbett D."/>
            <person name="Nagy L.G."/>
            <person name="Martin F.M."/>
        </authorList>
    </citation>
    <scope>NUCLEOTIDE SEQUENCE</scope>
    <source>
        <strain evidence="1">Prilba</strain>
    </source>
</reference>
<dbReference type="InterPro" id="IPR011990">
    <property type="entry name" value="TPR-like_helical_dom_sf"/>
</dbReference>
<protein>
    <submittedName>
        <fullName evidence="1">Uncharacterized protein</fullName>
    </submittedName>
</protein>
<keyword evidence="2" id="KW-1185">Reference proteome</keyword>
<sequence length="259" mass="29450">MSLSLTHRLLSKKASGAGRERCLLSTFQLFSYHNSSRFKHVYNDLRLSATHEPSHLNPTYPVSLIRGIGIHPLAIDDKDRFQDSGNEDGEDIVWGIVNLMRLWRHDVLVQHLYDIAVFWSDKVLSWTLDDPNAAWIARMYSMTHRYSRAERLLTRPFFTKPLAVPFGEKGRAREAARACLSFSASYWSCCHDRHRGRTGASRLVDTSVICRYLAAQCLGRQRKCAEAIEMLGEANLLATGLCTSFNIMAFLLPDKTART</sequence>
<comment type="caution">
    <text evidence="1">The sequence shown here is derived from an EMBL/GenBank/DDBJ whole genome shotgun (WGS) entry which is preliminary data.</text>
</comment>
<gene>
    <name evidence="1" type="ORF">DFH94DRAFT_802655</name>
</gene>
<dbReference type="EMBL" id="WHVB01000129">
    <property type="protein sequence ID" value="KAF8461458.1"/>
    <property type="molecule type" value="Genomic_DNA"/>
</dbReference>
<dbReference type="OrthoDB" id="10006270at2759"/>
<dbReference type="Proteomes" id="UP000759537">
    <property type="component" value="Unassembled WGS sequence"/>
</dbReference>
<reference evidence="1" key="1">
    <citation type="submission" date="2019-10" db="EMBL/GenBank/DDBJ databases">
        <authorList>
            <consortium name="DOE Joint Genome Institute"/>
            <person name="Kuo A."/>
            <person name="Miyauchi S."/>
            <person name="Kiss E."/>
            <person name="Drula E."/>
            <person name="Kohler A."/>
            <person name="Sanchez-Garcia M."/>
            <person name="Andreopoulos B."/>
            <person name="Barry K.W."/>
            <person name="Bonito G."/>
            <person name="Buee M."/>
            <person name="Carver A."/>
            <person name="Chen C."/>
            <person name="Cichocki N."/>
            <person name="Clum A."/>
            <person name="Culley D."/>
            <person name="Crous P.W."/>
            <person name="Fauchery L."/>
            <person name="Girlanda M."/>
            <person name="Hayes R."/>
            <person name="Keri Z."/>
            <person name="LaButti K."/>
            <person name="Lipzen A."/>
            <person name="Lombard V."/>
            <person name="Magnuson J."/>
            <person name="Maillard F."/>
            <person name="Morin E."/>
            <person name="Murat C."/>
            <person name="Nolan M."/>
            <person name="Ohm R."/>
            <person name="Pangilinan J."/>
            <person name="Pereira M."/>
            <person name="Perotto S."/>
            <person name="Peter M."/>
            <person name="Riley R."/>
            <person name="Sitrit Y."/>
            <person name="Stielow B."/>
            <person name="Szollosi G."/>
            <person name="Zifcakova L."/>
            <person name="Stursova M."/>
            <person name="Spatafora J.W."/>
            <person name="Tedersoo L."/>
            <person name="Vaario L.-M."/>
            <person name="Yamada A."/>
            <person name="Yan M."/>
            <person name="Wang P."/>
            <person name="Xu J."/>
            <person name="Bruns T."/>
            <person name="Baldrian P."/>
            <person name="Vilgalys R."/>
            <person name="Henrissat B."/>
            <person name="Grigoriev I.V."/>
            <person name="Hibbett D."/>
            <person name="Nagy L.G."/>
            <person name="Martin F.M."/>
        </authorList>
    </citation>
    <scope>NUCLEOTIDE SEQUENCE</scope>
    <source>
        <strain evidence="1">Prilba</strain>
    </source>
</reference>
<dbReference type="Gene3D" id="1.25.40.10">
    <property type="entry name" value="Tetratricopeptide repeat domain"/>
    <property type="match status" value="1"/>
</dbReference>
<evidence type="ECO:0000313" key="1">
    <source>
        <dbReference type="EMBL" id="KAF8461458.1"/>
    </source>
</evidence>
<name>A0A9P5JT34_9AGAM</name>
<proteinExistence type="predicted"/>